<dbReference type="RefSeq" id="WP_032912243.1">
    <property type="nucleotide sequence ID" value="NZ_CP023964.1"/>
</dbReference>
<gene>
    <name evidence="1" type="ORF">NCTC11470_00960</name>
</gene>
<dbReference type="OrthoDB" id="6372288at2"/>
<evidence type="ECO:0000313" key="2">
    <source>
        <dbReference type="Proteomes" id="UP000254835"/>
    </source>
</evidence>
<dbReference type="Gene3D" id="1.10.260.40">
    <property type="entry name" value="lambda repressor-like DNA-binding domains"/>
    <property type="match status" value="1"/>
</dbReference>
<accession>A0A380PQT1</accession>
<evidence type="ECO:0000313" key="1">
    <source>
        <dbReference type="EMBL" id="SUP75940.1"/>
    </source>
</evidence>
<dbReference type="GeneID" id="57906213"/>
<reference evidence="1 2" key="1">
    <citation type="submission" date="2018-06" db="EMBL/GenBank/DDBJ databases">
        <authorList>
            <consortium name="Pathogen Informatics"/>
            <person name="Doyle S."/>
        </authorList>
    </citation>
    <scope>NUCLEOTIDE SEQUENCE [LARGE SCALE GENOMIC DNA]</scope>
    <source>
        <strain evidence="1 2">NCTC11470</strain>
    </source>
</reference>
<organism evidence="1 2">
    <name type="scientific">Yersinia frederiksenii</name>
    <dbReference type="NCBI Taxonomy" id="29484"/>
    <lineage>
        <taxon>Bacteria</taxon>
        <taxon>Pseudomonadati</taxon>
        <taxon>Pseudomonadota</taxon>
        <taxon>Gammaproteobacteria</taxon>
        <taxon>Enterobacterales</taxon>
        <taxon>Yersiniaceae</taxon>
        <taxon>Yersinia</taxon>
    </lineage>
</organism>
<protein>
    <recommendedName>
        <fullName evidence="3">Transcriptional regulator</fullName>
    </recommendedName>
</protein>
<sequence>MKLSEYLNRNGISQKIFATSINASQGYVSHIVVGRHAPRGIMALNIAAATQWAVTPHELNAIDYPNPTDGLPPELQFNAPAA</sequence>
<name>A0A380PQT1_YERFR</name>
<dbReference type="GO" id="GO:0003677">
    <property type="term" value="F:DNA binding"/>
    <property type="evidence" value="ECO:0007669"/>
    <property type="project" value="InterPro"/>
</dbReference>
<dbReference type="Proteomes" id="UP000254835">
    <property type="component" value="Unassembled WGS sequence"/>
</dbReference>
<proteinExistence type="predicted"/>
<dbReference type="AlphaFoldDB" id="A0A380PQT1"/>
<dbReference type="CDD" id="cd00093">
    <property type="entry name" value="HTH_XRE"/>
    <property type="match status" value="1"/>
</dbReference>
<dbReference type="EMBL" id="UHJA01000001">
    <property type="protein sequence ID" value="SUP75940.1"/>
    <property type="molecule type" value="Genomic_DNA"/>
</dbReference>
<dbReference type="InterPro" id="IPR001387">
    <property type="entry name" value="Cro/C1-type_HTH"/>
</dbReference>
<evidence type="ECO:0008006" key="3">
    <source>
        <dbReference type="Google" id="ProtNLM"/>
    </source>
</evidence>
<dbReference type="InterPro" id="IPR010982">
    <property type="entry name" value="Lambda_DNA-bd_dom_sf"/>
</dbReference>
<dbReference type="SUPFAM" id="SSF47413">
    <property type="entry name" value="lambda repressor-like DNA-binding domains"/>
    <property type="match status" value="1"/>
</dbReference>